<feature type="transmembrane region" description="Helical" evidence="1">
    <location>
        <begin position="90"/>
        <end position="108"/>
    </location>
</feature>
<keyword evidence="3" id="KW-1185">Reference proteome</keyword>
<dbReference type="Proteomes" id="UP001459277">
    <property type="component" value="Unassembled WGS sequence"/>
</dbReference>
<keyword evidence="1" id="KW-1133">Transmembrane helix</keyword>
<evidence type="ECO:0000313" key="2">
    <source>
        <dbReference type="EMBL" id="KAL0002350.1"/>
    </source>
</evidence>
<sequence>MAVAIGHQVITVHVSSLNGRTPTLVCVAQQQHQLFSKITAIGARGEVANEELKQARAMEESALGREQATKQRAERAKVARQISKEKAEKFKIVLVVSWVMFVVLLILYTRFGEVRRCLHNEMLTIYDMYDVVLRLYVERFDGNNVNGQVDGNCKFC</sequence>
<reference evidence="2 3" key="1">
    <citation type="submission" date="2024-01" db="EMBL/GenBank/DDBJ databases">
        <title>A telomere-to-telomere, gap-free genome of sweet tea (Lithocarpus litseifolius).</title>
        <authorList>
            <person name="Zhou J."/>
        </authorList>
    </citation>
    <scope>NUCLEOTIDE SEQUENCE [LARGE SCALE GENOMIC DNA]</scope>
    <source>
        <strain evidence="2">Zhou-2022a</strain>
        <tissue evidence="2">Leaf</tissue>
    </source>
</reference>
<evidence type="ECO:0000256" key="1">
    <source>
        <dbReference type="SAM" id="Phobius"/>
    </source>
</evidence>
<keyword evidence="1" id="KW-0812">Transmembrane</keyword>
<dbReference type="EMBL" id="JAZDWU010000005">
    <property type="protein sequence ID" value="KAL0002350.1"/>
    <property type="molecule type" value="Genomic_DNA"/>
</dbReference>
<accession>A0AAW2CZU2</accession>
<organism evidence="2 3">
    <name type="scientific">Lithocarpus litseifolius</name>
    <dbReference type="NCBI Taxonomy" id="425828"/>
    <lineage>
        <taxon>Eukaryota</taxon>
        <taxon>Viridiplantae</taxon>
        <taxon>Streptophyta</taxon>
        <taxon>Embryophyta</taxon>
        <taxon>Tracheophyta</taxon>
        <taxon>Spermatophyta</taxon>
        <taxon>Magnoliopsida</taxon>
        <taxon>eudicotyledons</taxon>
        <taxon>Gunneridae</taxon>
        <taxon>Pentapetalae</taxon>
        <taxon>rosids</taxon>
        <taxon>fabids</taxon>
        <taxon>Fagales</taxon>
        <taxon>Fagaceae</taxon>
        <taxon>Lithocarpus</taxon>
    </lineage>
</organism>
<evidence type="ECO:0000313" key="3">
    <source>
        <dbReference type="Proteomes" id="UP001459277"/>
    </source>
</evidence>
<comment type="caution">
    <text evidence="2">The sequence shown here is derived from an EMBL/GenBank/DDBJ whole genome shotgun (WGS) entry which is preliminary data.</text>
</comment>
<name>A0AAW2CZU2_9ROSI</name>
<dbReference type="AlphaFoldDB" id="A0AAW2CZU2"/>
<proteinExistence type="predicted"/>
<keyword evidence="1" id="KW-0472">Membrane</keyword>
<gene>
    <name evidence="2" type="ORF">SO802_016131</name>
</gene>
<protein>
    <submittedName>
        <fullName evidence="2">Uncharacterized protein</fullName>
    </submittedName>
</protein>